<keyword evidence="3" id="KW-1133">Transmembrane helix</keyword>
<comment type="caution">
    <text evidence="5">The sequence shown here is derived from an EMBL/GenBank/DDBJ whole genome shotgun (WGS) entry which is preliminary data.</text>
</comment>
<gene>
    <name evidence="5" type="ORF">GCM10009749_08790</name>
</gene>
<evidence type="ECO:0000259" key="4">
    <source>
        <dbReference type="SMART" id="SM00060"/>
    </source>
</evidence>
<feature type="domain" description="Fibronectin type-III" evidence="4">
    <location>
        <begin position="1467"/>
        <end position="1547"/>
    </location>
</feature>
<dbReference type="InterPro" id="IPR003961">
    <property type="entry name" value="FN3_dom"/>
</dbReference>
<keyword evidence="3" id="KW-0472">Membrane</keyword>
<dbReference type="SUPFAM" id="SSF49265">
    <property type="entry name" value="Fibronectin type III"/>
    <property type="match status" value="2"/>
</dbReference>
<dbReference type="Pfam" id="PF17963">
    <property type="entry name" value="Big_9"/>
    <property type="match status" value="5"/>
</dbReference>
<keyword evidence="2" id="KW-0119">Carbohydrate metabolism</keyword>
<feature type="domain" description="Fibronectin type-III" evidence="4">
    <location>
        <begin position="1564"/>
        <end position="1645"/>
    </location>
</feature>
<keyword evidence="1" id="KW-0378">Hydrolase</keyword>
<evidence type="ECO:0000256" key="1">
    <source>
        <dbReference type="ARBA" id="ARBA00023295"/>
    </source>
</evidence>
<protein>
    <submittedName>
        <fullName evidence="5">Ig-like domain-containing protein</fullName>
    </submittedName>
</protein>
<proteinExistence type="predicted"/>
<feature type="domain" description="Fibronectin type-III" evidence="4">
    <location>
        <begin position="1662"/>
        <end position="1771"/>
    </location>
</feature>
<dbReference type="Proteomes" id="UP001500002">
    <property type="component" value="Unassembled WGS sequence"/>
</dbReference>
<dbReference type="Gene3D" id="2.60.40.10">
    <property type="entry name" value="Immunoglobulins"/>
    <property type="match status" value="2"/>
</dbReference>
<dbReference type="EMBL" id="BAAANJ010000002">
    <property type="protein sequence ID" value="GAA1802921.1"/>
    <property type="molecule type" value="Genomic_DNA"/>
</dbReference>
<keyword evidence="6" id="KW-1185">Reference proteome</keyword>
<evidence type="ECO:0000256" key="2">
    <source>
        <dbReference type="ARBA" id="ARBA00023326"/>
    </source>
</evidence>
<evidence type="ECO:0000313" key="6">
    <source>
        <dbReference type="Proteomes" id="UP001500002"/>
    </source>
</evidence>
<evidence type="ECO:0000256" key="3">
    <source>
        <dbReference type="SAM" id="Phobius"/>
    </source>
</evidence>
<dbReference type="CDD" id="cd00063">
    <property type="entry name" value="FN3"/>
    <property type="match status" value="1"/>
</dbReference>
<accession>A0ABN2LY40</accession>
<dbReference type="SMART" id="SM00060">
    <property type="entry name" value="FN3"/>
    <property type="match status" value="3"/>
</dbReference>
<evidence type="ECO:0000313" key="5">
    <source>
        <dbReference type="EMBL" id="GAA1802921.1"/>
    </source>
</evidence>
<keyword evidence="1" id="KW-0326">Glycosidase</keyword>
<sequence length="1961" mass="205428">MVPLRRLNRHRSAIATTVAVAAVVAVVGGIAVTSGGYTAQRIDLGDAAVWVANDHMQSIGRASTAALELNSLVETGGGRVEVAQSGPTVLLLDPDRASVDIVDVATSSVVDHPVAVPPDQPTVRIAGSKVVVVAQGDVWTSPIDEFADFDADAEPELSFGAETLISVDPAGRLFAFTPGTGVMRAVDTADAKTIDRSWEIDPITDSRQLQLSSAGGTWAVLDPQARTLTLPSGAVDLTGIIAEDGRPVLQVPSATADEIVVAHRQGLVSVGTDDGVTRTLVEGRSGAAVAPIVHESCIHAVWGRDTVWRSCAPGDGLSTLDGATGGADFAFMQNGDALALNDRRSGRTWAASADYQLIDNWQKLVDTRDDDVQVEQNDPNTTPTVEKSQVPPVAVDDVEFGARPERSTLLPVILNDYDANGDVLVIDSIVGDLPPWATVDLVSDNQQLQLTLGREASGSMAFDYVLDDGRGGTAQAHVVVTVRAPGENSPPEQKRNTATVVATGGRVTTAVLGDWVDPDGDPFFLQQATIDAPDSVSSTPEGTVVVDERGGRGASRMVSLLASDGRDQASGALEVTVREPGGVPLIAEPFVALATSGQEIRIDPLRHVRGGTGAVKLSSVPAKPEVELTPDYDRGTVRFTSEAVRTHYLEYTVTDGDETATGVVRVDVSAPPDRDTKPITVPHTAYLRVDQPVDVDVLATDIDPTGGVLVVTAADAELEGVRVEIVEHRFLRVTLTSPIASGSTTFGYHVSNGLAEAEGEVTLVEVPIPAVAQPPVAVPDVVSARVGDVVDIPVLANDEHPDALPITLAPDLVELPDDGLLFVSEDRLRYYAPQRAGEYEATYRIETDGQSATAKVAISVSEPDAETNAEPVPATVTARVIAGATVRIPIPLGGVDPDGDSVQLLGQYSNPTRGAVIETGPDWFEYEAGEYSAGADQFQYSVVDAMGARANGTVRLGIAPPTTGSQKPLAVEDEIMVRPGRTISVRVLENDSDPAGGVLRLTDVEPVTGGASAQVVEDWIEVEVPAGEGEYGFIYHIQNGQLGTASNFLRIEARTDAPLARPEAADTVLGLSDILDTDRIDVPVLRNVFLADGDADALRVGLVSGYSRGAAVNRDGTIRVEVEDRRRIIPFTVSHPEDPTVTAHAFIFVPGRDDALPQLRKDAPRAEVRSGEEIEFDLADYVIAASGRPVTITDDASVRATHSDGTSLVVDDDTLRFRSEDGYFGLASLSFTVTDGEGPDDPAGRTGTIVIPIDVLSIENQPPSFIGGLLEFEPGQSRTIDLVKLTRYPYSDAAEELEYQVLPPPVDGFEVSVDGDEMTISAAEGTRTGTQGAVTVAVADSRGDGGNGRIELRVVPSTKPIARPAADVAVVTRGTSTSIDVLANDEATNPFPASPLRLVGEVRGLDAGVLPRGVTIVPDDAGSTLSVHVAPDAEAINTALRYQVADATDDPSRFAWGTVTISVQDRPDPVTGAQVTGFADRSLDVVFGAGAFNNSPITAYEIALIAPGSSDVLGTSMCEATTCTVPTPGNGQANSVRVRVRAQNGIGFSDPVEIPGAIWSDVIPPAPAGLRALPRDGRLRVEWAPVATGSGSAVRSYVITVGGVSNEVSASGTCTASLCGVESGPLENGSVVPVSVSARNEAYPALASWTEAATTGTPFGAPIPGSIDVIPDSVAGAVTVKWSPFAANGDAIAGYYVQRLVEGASGVPSGPQACTVTTPAPGTVVAPSSGGTVTETVPVSPDTTSIRFSGTSSDSTKYSFIVWGYNRAGCVHTDVASRIVRPGPGAVNDVRSSMAYNGPETWDRYIDGVDVAAPRFEIVAVDGNGAQIAGSRREFRGTGWLRDLFSNPSRFDFGQTARFQVRGCTTWGTCGPWSQVLPSEATPSLTFALPSRVWNATTSTWSWTTPPDNSGLPVTFRCGVEGDSRVAQTATSCQIPGAKRGDTVWLDVEVAGISARYTAKG</sequence>
<dbReference type="RefSeq" id="WP_344293823.1">
    <property type="nucleotide sequence ID" value="NZ_BAAANJ010000002.1"/>
</dbReference>
<name>A0ABN2LY40_9MICO</name>
<keyword evidence="3" id="KW-0812">Transmembrane</keyword>
<dbReference type="InterPro" id="IPR036116">
    <property type="entry name" value="FN3_sf"/>
</dbReference>
<keyword evidence="2" id="KW-0624">Polysaccharide degradation</keyword>
<feature type="transmembrane region" description="Helical" evidence="3">
    <location>
        <begin position="12"/>
        <end position="32"/>
    </location>
</feature>
<reference evidence="5 6" key="1">
    <citation type="journal article" date="2019" name="Int. J. Syst. Evol. Microbiol.">
        <title>The Global Catalogue of Microorganisms (GCM) 10K type strain sequencing project: providing services to taxonomists for standard genome sequencing and annotation.</title>
        <authorList>
            <consortium name="The Broad Institute Genomics Platform"/>
            <consortium name="The Broad Institute Genome Sequencing Center for Infectious Disease"/>
            <person name="Wu L."/>
            <person name="Ma J."/>
        </authorList>
    </citation>
    <scope>NUCLEOTIDE SEQUENCE [LARGE SCALE GENOMIC DNA]</scope>
    <source>
        <strain evidence="5 6">JCM 14322</strain>
    </source>
</reference>
<dbReference type="InterPro" id="IPR013783">
    <property type="entry name" value="Ig-like_fold"/>
</dbReference>
<organism evidence="5 6">
    <name type="scientific">Agromyces neolithicus</name>
    <dbReference type="NCBI Taxonomy" id="269420"/>
    <lineage>
        <taxon>Bacteria</taxon>
        <taxon>Bacillati</taxon>
        <taxon>Actinomycetota</taxon>
        <taxon>Actinomycetes</taxon>
        <taxon>Micrococcales</taxon>
        <taxon>Microbacteriaceae</taxon>
        <taxon>Agromyces</taxon>
    </lineage>
</organism>